<protein>
    <recommendedName>
        <fullName evidence="2">Restriction endonuclease type II NotI domain-containing protein</fullName>
    </recommendedName>
</protein>
<evidence type="ECO:0008006" key="2">
    <source>
        <dbReference type="Google" id="ProtNLM"/>
    </source>
</evidence>
<accession>A0A7C3ZHN5</accession>
<organism evidence="1">
    <name type="scientific">Planktothricoides sp. SpSt-374</name>
    <dbReference type="NCBI Taxonomy" id="2282167"/>
    <lineage>
        <taxon>Bacteria</taxon>
        <taxon>Bacillati</taxon>
        <taxon>Cyanobacteriota</taxon>
        <taxon>Cyanophyceae</taxon>
        <taxon>Oscillatoriophycideae</taxon>
        <taxon>Oscillatoriales</taxon>
        <taxon>Oscillatoriaceae</taxon>
        <taxon>Planktothricoides</taxon>
    </lineage>
</organism>
<sequence length="367" mass="40924">MPNIFEVFGFPVADRTQQAETVRQSRTCPFMGEICDGGGNRYQTKIKLTAQEPLSDYFHPDITEVIPGICSIQAGDDIWVVCPRRLFSAKCDAAGIPTVNRALQPYESDLLIHAGVPQGVDIGVWSEVALKHRVDDAEINYQFDYILAPLVAKPFSQLPQILPGEFTPDDLGDLSKSARKNGYYQLQHKSADAVITLPDLDQMFILEVMTASTSGSDAEKSTDIRSAFRNYLLGVEHTSPGINKRQVWGRMVSQLFAKTALANEWKARTIWVIQDSLLQNIERTTRLNTKAVSSHPERNISLVVMAYRQNAIKTKEIAYQTTINGDAGINFEGDNTFTDILLPKVTPPKIELLQAIMRRKLAAILNL</sequence>
<evidence type="ECO:0000313" key="1">
    <source>
        <dbReference type="EMBL" id="HGG01460.1"/>
    </source>
</evidence>
<comment type="caution">
    <text evidence="1">The sequence shown here is derived from an EMBL/GenBank/DDBJ whole genome shotgun (WGS) entry which is preliminary data.</text>
</comment>
<dbReference type="EMBL" id="DSPX01000126">
    <property type="protein sequence ID" value="HGG01460.1"/>
    <property type="molecule type" value="Genomic_DNA"/>
</dbReference>
<name>A0A7C3ZHN5_9CYAN</name>
<reference evidence="1" key="1">
    <citation type="journal article" date="2020" name="mSystems">
        <title>Genome- and Community-Level Interaction Insights into Carbon Utilization and Element Cycling Functions of Hydrothermarchaeota in Hydrothermal Sediment.</title>
        <authorList>
            <person name="Zhou Z."/>
            <person name="Liu Y."/>
            <person name="Xu W."/>
            <person name="Pan J."/>
            <person name="Luo Z.H."/>
            <person name="Li M."/>
        </authorList>
    </citation>
    <scope>NUCLEOTIDE SEQUENCE [LARGE SCALE GENOMIC DNA]</scope>
    <source>
        <strain evidence="1">SpSt-374</strain>
    </source>
</reference>
<proteinExistence type="predicted"/>
<dbReference type="AlphaFoldDB" id="A0A7C3ZHN5"/>
<gene>
    <name evidence="1" type="ORF">ENR15_12630</name>
</gene>